<gene>
    <name evidence="1" type="ORF">VRU48_07440</name>
</gene>
<dbReference type="Proteomes" id="UP001336835">
    <property type="component" value="Unassembled WGS sequence"/>
</dbReference>
<dbReference type="PANTHER" id="PTHR37816">
    <property type="entry name" value="YALI0E33011P"/>
    <property type="match status" value="1"/>
</dbReference>
<dbReference type="InterPro" id="IPR052922">
    <property type="entry name" value="Cytidylate_Kinase-2"/>
</dbReference>
<dbReference type="EMBL" id="JAZDQT010000001">
    <property type="protein sequence ID" value="MEE1944933.1"/>
    <property type="molecule type" value="Genomic_DNA"/>
</dbReference>
<keyword evidence="2" id="KW-1185">Reference proteome</keyword>
<accession>A0ABU7I668</accession>
<dbReference type="RefSeq" id="WP_330107292.1">
    <property type="nucleotide sequence ID" value="NZ_JAZDQT010000001.1"/>
</dbReference>
<evidence type="ECO:0000313" key="1">
    <source>
        <dbReference type="EMBL" id="MEE1944933.1"/>
    </source>
</evidence>
<evidence type="ECO:0000313" key="2">
    <source>
        <dbReference type="Proteomes" id="UP001336835"/>
    </source>
</evidence>
<sequence length="182" mass="20729">MKLHIFGASGSGVTTLGQALAKQLDIPYLDSDDFFWEVSSPPFTIKRNQALRNEMVQQAYRQTKHWVLGGSIINWGENVFPPFDLIVFLCLPPAIRLERLKARELERYGDVIISNPQRASQFSEFMAWATDYDHATGLANRTLKAHENWLGKQTSPVLEIRGDYSIEQKLAMVGKKLEKLHP</sequence>
<comment type="caution">
    <text evidence="1">The sequence shown here is derived from an EMBL/GenBank/DDBJ whole genome shotgun (WGS) entry which is preliminary data.</text>
</comment>
<name>A0ABU7I668_9SPHI</name>
<proteinExistence type="predicted"/>
<dbReference type="SUPFAM" id="SSF52540">
    <property type="entry name" value="P-loop containing nucleoside triphosphate hydrolases"/>
    <property type="match status" value="1"/>
</dbReference>
<dbReference type="PANTHER" id="PTHR37816:SF2">
    <property type="entry name" value="DNA TOPOLOGY MODULATION PROTEIN FLAR-RELATED PROTEIN"/>
    <property type="match status" value="1"/>
</dbReference>
<dbReference type="NCBIfam" id="NF004861">
    <property type="entry name" value="PRK06217.1"/>
    <property type="match status" value="1"/>
</dbReference>
<protein>
    <submittedName>
        <fullName evidence="1">AAA family ATPase</fullName>
    </submittedName>
</protein>
<organism evidence="1 2">
    <name type="scientific">Pedobacter albus</name>
    <dbReference type="NCBI Taxonomy" id="3113905"/>
    <lineage>
        <taxon>Bacteria</taxon>
        <taxon>Pseudomonadati</taxon>
        <taxon>Bacteroidota</taxon>
        <taxon>Sphingobacteriia</taxon>
        <taxon>Sphingobacteriales</taxon>
        <taxon>Sphingobacteriaceae</taxon>
        <taxon>Pedobacter</taxon>
    </lineage>
</organism>
<dbReference type="InterPro" id="IPR027417">
    <property type="entry name" value="P-loop_NTPase"/>
</dbReference>
<dbReference type="Gene3D" id="3.40.50.300">
    <property type="entry name" value="P-loop containing nucleotide triphosphate hydrolases"/>
    <property type="match status" value="1"/>
</dbReference>
<reference evidence="1 2" key="1">
    <citation type="submission" date="2024-01" db="EMBL/GenBank/DDBJ databases">
        <title>Pedobacter sp. nov., isolated from fresh soil.</title>
        <authorList>
            <person name="Le N.T.T."/>
        </authorList>
    </citation>
    <scope>NUCLEOTIDE SEQUENCE [LARGE SCALE GENOMIC DNA]</scope>
    <source>
        <strain evidence="1 2">KR3-3</strain>
    </source>
</reference>